<name>A0A9W5RDK7_9ACTO</name>
<gene>
    <name evidence="3" type="ORF">HMPREF9238_00128</name>
</gene>
<feature type="compositionally biased region" description="Basic and acidic residues" evidence="1">
    <location>
        <begin position="288"/>
        <end position="299"/>
    </location>
</feature>
<dbReference type="Pfam" id="PF11268">
    <property type="entry name" value="DUF3071"/>
    <property type="match status" value="1"/>
</dbReference>
<dbReference type="Proteomes" id="UP000014387">
    <property type="component" value="Unassembled WGS sequence"/>
</dbReference>
<evidence type="ECO:0000313" key="3">
    <source>
        <dbReference type="EMBL" id="EPD30390.1"/>
    </source>
</evidence>
<dbReference type="InterPro" id="IPR047682">
    <property type="entry name" value="SepH-like"/>
</dbReference>
<comment type="caution">
    <text evidence="3">The sequence shown here is derived from an EMBL/GenBank/DDBJ whole genome shotgun (WGS) entry which is preliminary data.</text>
</comment>
<accession>A0A9W5RDK7</accession>
<feature type="region of interest" description="Disordered" evidence="1">
    <location>
        <begin position="190"/>
        <end position="322"/>
    </location>
</feature>
<keyword evidence="4" id="KW-1185">Reference proteome</keyword>
<organism evidence="3 4">
    <name type="scientific">Gleimia europaea ACS-120-V-Col10b</name>
    <dbReference type="NCBI Taxonomy" id="883069"/>
    <lineage>
        <taxon>Bacteria</taxon>
        <taxon>Bacillati</taxon>
        <taxon>Actinomycetota</taxon>
        <taxon>Actinomycetes</taxon>
        <taxon>Actinomycetales</taxon>
        <taxon>Actinomycetaceae</taxon>
        <taxon>Gleimia</taxon>
    </lineage>
</organism>
<evidence type="ECO:0000313" key="4">
    <source>
        <dbReference type="Proteomes" id="UP000014387"/>
    </source>
</evidence>
<dbReference type="EMBL" id="AGWN01000001">
    <property type="protein sequence ID" value="EPD30390.1"/>
    <property type="molecule type" value="Genomic_DNA"/>
</dbReference>
<reference evidence="3 4" key="1">
    <citation type="submission" date="2013-05" db="EMBL/GenBank/DDBJ databases">
        <title>The Genome Sequence of Actinomyces europaeus ACS-120-V-COL10B.</title>
        <authorList>
            <consortium name="The Broad Institute Genomics Platform"/>
            <person name="Earl A."/>
            <person name="Ward D."/>
            <person name="Feldgarden M."/>
            <person name="Gevers D."/>
            <person name="Saerens B."/>
            <person name="Vaneechoutte M."/>
            <person name="Walker B."/>
            <person name="Young S."/>
            <person name="Zeng Q."/>
            <person name="Gargeya S."/>
            <person name="Fitzgerald M."/>
            <person name="Haas B."/>
            <person name="Abouelleil A."/>
            <person name="Allen A.W."/>
            <person name="Alvarado L."/>
            <person name="Arachchi H.M."/>
            <person name="Berlin A.M."/>
            <person name="Chapman S.B."/>
            <person name="Gainer-Dewar J."/>
            <person name="Goldberg J."/>
            <person name="Griggs A."/>
            <person name="Gujja S."/>
            <person name="Hansen M."/>
            <person name="Howarth C."/>
            <person name="Imamovic A."/>
            <person name="Ireland A."/>
            <person name="Larimer J."/>
            <person name="McCowan C."/>
            <person name="Murphy C."/>
            <person name="Pearson M."/>
            <person name="Poon T.W."/>
            <person name="Priest M."/>
            <person name="Roberts A."/>
            <person name="Saif S."/>
            <person name="Shea T."/>
            <person name="Sisk P."/>
            <person name="Sykes S."/>
            <person name="Wortman J."/>
            <person name="Nusbaum C."/>
            <person name="Birren B."/>
        </authorList>
    </citation>
    <scope>NUCLEOTIDE SEQUENCE [LARGE SCALE GENOMIC DNA]</scope>
    <source>
        <strain evidence="3 4">ACS-120-V-Col10b</strain>
    </source>
</reference>
<dbReference type="RefSeq" id="WP_016443502.1">
    <property type="nucleotide sequence ID" value="NZ_KE150266.1"/>
</dbReference>
<dbReference type="InterPro" id="IPR021421">
    <property type="entry name" value="DUF3071"/>
</dbReference>
<feature type="domain" description="DUF3071" evidence="2">
    <location>
        <begin position="1"/>
        <end position="164"/>
    </location>
</feature>
<feature type="compositionally biased region" description="Basic and acidic residues" evidence="1">
    <location>
        <begin position="214"/>
        <end position="224"/>
    </location>
</feature>
<evidence type="ECO:0000256" key="1">
    <source>
        <dbReference type="SAM" id="MobiDB-lite"/>
    </source>
</evidence>
<dbReference type="AlphaFoldDB" id="A0A9W5RDK7"/>
<sequence>MIELELLGPHGDGSQLVFTDKDGERYMIVVDDALKAAIRRGELKLESFPKTGSNLRPREIQQLLRAGMPAAEIAANYEIDIDRINRFLAPVVTERNYIVSSALAAPVGGEAGAPQLGDLVIDRLATRGVDAHSLSWTALREGDSPWELHLTFVQAATERRASWQVSNRGALIYALDEEARWLTETTTPAAANVANLPEGEALTNTPGEAASPDDVEKILDDLASKRGRRREVKPQDKAESAQKPSLLRFPKPVESGSKDEADEPTREPEPLQTKPAVSEDSDALPGFEKLEVQEPEAKKNSRNAKRRSVPSWDEIVFGTRSS</sequence>
<protein>
    <recommendedName>
        <fullName evidence="2">DUF3071 domain-containing protein</fullName>
    </recommendedName>
</protein>
<dbReference type="NCBIfam" id="NF040712">
    <property type="entry name" value="SepH"/>
    <property type="match status" value="1"/>
</dbReference>
<proteinExistence type="predicted"/>
<evidence type="ECO:0000259" key="2">
    <source>
        <dbReference type="Pfam" id="PF11268"/>
    </source>
</evidence>
<feature type="compositionally biased region" description="Basic and acidic residues" evidence="1">
    <location>
        <begin position="256"/>
        <end position="269"/>
    </location>
</feature>